<dbReference type="GO" id="GO:0005737">
    <property type="term" value="C:cytoplasm"/>
    <property type="evidence" value="ECO:0007669"/>
    <property type="project" value="UniProtKB-SubCell"/>
</dbReference>
<dbReference type="InterPro" id="IPR050249">
    <property type="entry name" value="Pseudomonas-type_ThrB"/>
</dbReference>
<organism evidence="6 7">
    <name type="scientific">Symbiodinium natans</name>
    <dbReference type="NCBI Taxonomy" id="878477"/>
    <lineage>
        <taxon>Eukaryota</taxon>
        <taxon>Sar</taxon>
        <taxon>Alveolata</taxon>
        <taxon>Dinophyceae</taxon>
        <taxon>Suessiales</taxon>
        <taxon>Symbiodiniaceae</taxon>
        <taxon>Symbiodinium</taxon>
    </lineage>
</organism>
<evidence type="ECO:0000313" key="6">
    <source>
        <dbReference type="EMBL" id="CAE7589686.1"/>
    </source>
</evidence>
<protein>
    <submittedName>
        <fullName evidence="6">Uncharacterized protein</fullName>
    </submittedName>
</protein>
<accession>A0A812UNY1</accession>
<evidence type="ECO:0000256" key="4">
    <source>
        <dbReference type="ARBA" id="ARBA00022679"/>
    </source>
</evidence>
<dbReference type="AlphaFoldDB" id="A0A812UNY1"/>
<keyword evidence="4" id="KW-0808">Transferase</keyword>
<dbReference type="Proteomes" id="UP000604046">
    <property type="component" value="Unassembled WGS sequence"/>
</dbReference>
<sequence length="622" mass="67725">MENHRDDRCRGVEEDGSDEVWPAAVIPDGLESEIDPGARSLDVCIFAAAVFAPHFVSATQCSWSATALSALGVVLLQDPMPLSMQGLHTRLTLVIIERRRDCSKASKDAIARGDQYNRWLWALQEKHAAIVVIECGGGLAIPSVRVQGEDAVDGAGKGSRLIRINPTHCKVPPTTGIGIPMGSMEGSSEAISKAAQSAHQVSGKAPPMAGCLLRCQACPKGSAMQWPVTVVELAATDPRPQAFLLLQRRSVLQSGEFQDALLSWAAELRGAERQQRIRDAAAWLQPERVKTSGNASRLYQSDQQKVAETLLERLLLQPDSPSDTGDDVVEEAPGKSVNDTFALAEQRLGKPRACLTWIRSLTASQNAQCAYAEAGDTGETEGAVCALRVSPSLTGRNQEVLTEQMTTSSIDTRPPFSWPQVELVAQRFGDFQLEKSLPSERDLNFLLRPAQIAEGERVVFKVHNPEDSRDFVECQCLALEHAAERGASCQRLLRSQDTREALLSLDLPGGKGTCFCRALSFLPGQMLADAAQAADSAKLGSLFAAVGEAVGSVTAALLEFNHAAATREFVWDLQRCFQVVESHVVDVKEEQRDLVQRVLEAQRLQLTSLLPKLRRMRIHCPQ</sequence>
<dbReference type="PANTHER" id="PTHR21064:SF1">
    <property type="entry name" value="HYDROXYLYSINE KINASE"/>
    <property type="match status" value="1"/>
</dbReference>
<dbReference type="PANTHER" id="PTHR21064">
    <property type="entry name" value="AMINOGLYCOSIDE PHOSPHOTRANSFERASE DOMAIN-CONTAINING PROTEIN-RELATED"/>
    <property type="match status" value="1"/>
</dbReference>
<comment type="subcellular location">
    <subcellularLocation>
        <location evidence="1">Cytoplasm</location>
    </subcellularLocation>
</comment>
<keyword evidence="3" id="KW-0963">Cytoplasm</keyword>
<evidence type="ECO:0000256" key="1">
    <source>
        <dbReference type="ARBA" id="ARBA00004496"/>
    </source>
</evidence>
<dbReference type="OrthoDB" id="9973935at2759"/>
<evidence type="ECO:0000256" key="2">
    <source>
        <dbReference type="ARBA" id="ARBA00006219"/>
    </source>
</evidence>
<name>A0A812UNY1_9DINO</name>
<reference evidence="6" key="1">
    <citation type="submission" date="2021-02" db="EMBL/GenBank/DDBJ databases">
        <authorList>
            <person name="Dougan E. K."/>
            <person name="Rhodes N."/>
            <person name="Thang M."/>
            <person name="Chan C."/>
        </authorList>
    </citation>
    <scope>NUCLEOTIDE SEQUENCE</scope>
</reference>
<comment type="caution">
    <text evidence="6">The sequence shown here is derived from an EMBL/GenBank/DDBJ whole genome shotgun (WGS) entry which is preliminary data.</text>
</comment>
<evidence type="ECO:0000256" key="3">
    <source>
        <dbReference type="ARBA" id="ARBA00022490"/>
    </source>
</evidence>
<evidence type="ECO:0000313" key="7">
    <source>
        <dbReference type="Proteomes" id="UP000604046"/>
    </source>
</evidence>
<dbReference type="GO" id="GO:0019202">
    <property type="term" value="F:amino acid kinase activity"/>
    <property type="evidence" value="ECO:0007669"/>
    <property type="project" value="TreeGrafter"/>
</dbReference>
<gene>
    <name evidence="6" type="ORF">SNAT2548_LOCUS33592</name>
</gene>
<keyword evidence="7" id="KW-1185">Reference proteome</keyword>
<keyword evidence="5" id="KW-0418">Kinase</keyword>
<evidence type="ECO:0000256" key="5">
    <source>
        <dbReference type="ARBA" id="ARBA00022777"/>
    </source>
</evidence>
<dbReference type="InterPro" id="IPR011009">
    <property type="entry name" value="Kinase-like_dom_sf"/>
</dbReference>
<comment type="similarity">
    <text evidence="2">Belongs to the aminoglycoside phosphotransferase family.</text>
</comment>
<dbReference type="SUPFAM" id="SSF56112">
    <property type="entry name" value="Protein kinase-like (PK-like)"/>
    <property type="match status" value="1"/>
</dbReference>
<dbReference type="EMBL" id="CAJNDS010002765">
    <property type="protein sequence ID" value="CAE7589686.1"/>
    <property type="molecule type" value="Genomic_DNA"/>
</dbReference>
<proteinExistence type="inferred from homology"/>